<keyword evidence="1" id="KW-1133">Transmembrane helix</keyword>
<name>A0A5E4QKL5_9NEOP</name>
<keyword evidence="3" id="KW-1185">Reference proteome</keyword>
<gene>
    <name evidence="2" type="ORF">LSINAPIS_LOCUS9852</name>
</gene>
<proteinExistence type="predicted"/>
<keyword evidence="1" id="KW-0812">Transmembrane</keyword>
<reference evidence="2 3" key="1">
    <citation type="submission" date="2017-07" db="EMBL/GenBank/DDBJ databases">
        <authorList>
            <person name="Talla V."/>
            <person name="Backstrom N."/>
        </authorList>
    </citation>
    <scope>NUCLEOTIDE SEQUENCE [LARGE SCALE GENOMIC DNA]</scope>
</reference>
<organism evidence="2 3">
    <name type="scientific">Leptidea sinapis</name>
    <dbReference type="NCBI Taxonomy" id="189913"/>
    <lineage>
        <taxon>Eukaryota</taxon>
        <taxon>Metazoa</taxon>
        <taxon>Ecdysozoa</taxon>
        <taxon>Arthropoda</taxon>
        <taxon>Hexapoda</taxon>
        <taxon>Insecta</taxon>
        <taxon>Pterygota</taxon>
        <taxon>Neoptera</taxon>
        <taxon>Endopterygota</taxon>
        <taxon>Lepidoptera</taxon>
        <taxon>Glossata</taxon>
        <taxon>Ditrysia</taxon>
        <taxon>Papilionoidea</taxon>
        <taxon>Pieridae</taxon>
        <taxon>Dismorphiinae</taxon>
        <taxon>Leptidea</taxon>
    </lineage>
</organism>
<keyword evidence="1" id="KW-0472">Membrane</keyword>
<protein>
    <recommendedName>
        <fullName evidence="4">DDE Tnp4 domain-containing protein</fullName>
    </recommendedName>
</protein>
<evidence type="ECO:0000313" key="2">
    <source>
        <dbReference type="EMBL" id="VVC98843.1"/>
    </source>
</evidence>
<dbReference type="AlphaFoldDB" id="A0A5E4QKL5"/>
<evidence type="ECO:0000256" key="1">
    <source>
        <dbReference type="SAM" id="Phobius"/>
    </source>
</evidence>
<sequence>MTTVSNIIVACAMLHNLSILLNDVIEDTDEPAPTVEEENTDHMNELADTESGFQRLVIFVVVVVVSASGFDVVVVVSASGLDVVVMSASEVVLLFSRMSQDVDKYQKQLSKSDEK</sequence>
<evidence type="ECO:0000313" key="3">
    <source>
        <dbReference type="Proteomes" id="UP000324832"/>
    </source>
</evidence>
<evidence type="ECO:0008006" key="4">
    <source>
        <dbReference type="Google" id="ProtNLM"/>
    </source>
</evidence>
<dbReference type="EMBL" id="FZQP02003823">
    <property type="protein sequence ID" value="VVC98843.1"/>
    <property type="molecule type" value="Genomic_DNA"/>
</dbReference>
<feature type="transmembrane region" description="Helical" evidence="1">
    <location>
        <begin position="56"/>
        <end position="78"/>
    </location>
</feature>
<accession>A0A5E4QKL5</accession>
<dbReference type="Proteomes" id="UP000324832">
    <property type="component" value="Unassembled WGS sequence"/>
</dbReference>